<evidence type="ECO:0000256" key="4">
    <source>
        <dbReference type="ARBA" id="ARBA00022771"/>
    </source>
</evidence>
<evidence type="ECO:0000256" key="1">
    <source>
        <dbReference type="ARBA" id="ARBA00004123"/>
    </source>
</evidence>
<dbReference type="Pfam" id="PF00096">
    <property type="entry name" value="zf-C2H2"/>
    <property type="match status" value="4"/>
</dbReference>
<feature type="region of interest" description="Disordered" evidence="11">
    <location>
        <begin position="199"/>
        <end position="220"/>
    </location>
</feature>
<reference evidence="13" key="1">
    <citation type="submission" date="2025-08" db="UniProtKB">
        <authorList>
            <consortium name="Ensembl"/>
        </authorList>
    </citation>
    <scope>IDENTIFICATION</scope>
</reference>
<dbReference type="AlphaFoldDB" id="A0A8C5KSZ8"/>
<keyword evidence="6" id="KW-0805">Transcription regulation</keyword>
<keyword evidence="14" id="KW-1185">Reference proteome</keyword>
<keyword evidence="2" id="KW-0479">Metal-binding</keyword>
<feature type="domain" description="C2H2-type" evidence="12">
    <location>
        <begin position="125"/>
        <end position="152"/>
    </location>
</feature>
<dbReference type="GO" id="GO:0000981">
    <property type="term" value="F:DNA-binding transcription factor activity, RNA polymerase II-specific"/>
    <property type="evidence" value="ECO:0007669"/>
    <property type="project" value="TreeGrafter"/>
</dbReference>
<reference evidence="13" key="2">
    <citation type="submission" date="2025-09" db="UniProtKB">
        <authorList>
            <consortium name="Ensembl"/>
        </authorList>
    </citation>
    <scope>IDENTIFICATION</scope>
</reference>
<dbReference type="FunFam" id="3.30.160.60:FF:000446">
    <property type="entry name" value="Zinc finger protein"/>
    <property type="match status" value="1"/>
</dbReference>
<evidence type="ECO:0000313" key="14">
    <source>
        <dbReference type="Proteomes" id="UP000694385"/>
    </source>
</evidence>
<dbReference type="GeneTree" id="ENSGT00940000155153"/>
<evidence type="ECO:0000256" key="5">
    <source>
        <dbReference type="ARBA" id="ARBA00022833"/>
    </source>
</evidence>
<evidence type="ECO:0000313" key="13">
    <source>
        <dbReference type="Ensembl" id="ENSJJAP00000013325.1"/>
    </source>
</evidence>
<dbReference type="Gene3D" id="3.30.160.60">
    <property type="entry name" value="Classic Zinc Finger"/>
    <property type="match status" value="4"/>
</dbReference>
<protein>
    <submittedName>
        <fullName evidence="13">Expressed sequence AI854703</fullName>
    </submittedName>
</protein>
<keyword evidence="8" id="KW-0804">Transcription</keyword>
<evidence type="ECO:0000256" key="9">
    <source>
        <dbReference type="ARBA" id="ARBA00023242"/>
    </source>
</evidence>
<dbReference type="PANTHER" id="PTHR23226:SF383">
    <property type="entry name" value="SIMILAR TO ZINC FINGER AND SCAN DOMAIN CONTAINING PROTEIN 2 (ZINC FINGER PROTEIN 29)"/>
    <property type="match status" value="1"/>
</dbReference>
<evidence type="ECO:0000256" key="11">
    <source>
        <dbReference type="SAM" id="MobiDB-lite"/>
    </source>
</evidence>
<proteinExistence type="predicted"/>
<dbReference type="FunFam" id="3.30.160.60:FF:001986">
    <property type="entry name" value="zinc finger and SCAN domain-containing protein 2-like"/>
    <property type="match status" value="1"/>
</dbReference>
<dbReference type="SUPFAM" id="SSF57667">
    <property type="entry name" value="beta-beta-alpha zinc fingers"/>
    <property type="match status" value="3"/>
</dbReference>
<evidence type="ECO:0000256" key="6">
    <source>
        <dbReference type="ARBA" id="ARBA00023015"/>
    </source>
</evidence>
<comment type="subcellular location">
    <subcellularLocation>
        <location evidence="1">Nucleus</location>
    </subcellularLocation>
</comment>
<evidence type="ECO:0000256" key="8">
    <source>
        <dbReference type="ARBA" id="ARBA00023163"/>
    </source>
</evidence>
<keyword evidence="3" id="KW-0677">Repeat</keyword>
<name>A0A8C5KSZ8_JACJA</name>
<feature type="domain" description="C2H2-type" evidence="12">
    <location>
        <begin position="97"/>
        <end position="124"/>
    </location>
</feature>
<dbReference type="OMA" id="EQLHRCP"/>
<evidence type="ECO:0000256" key="3">
    <source>
        <dbReference type="ARBA" id="ARBA00022737"/>
    </source>
</evidence>
<dbReference type="GO" id="GO:0008270">
    <property type="term" value="F:zinc ion binding"/>
    <property type="evidence" value="ECO:0007669"/>
    <property type="project" value="UniProtKB-KW"/>
</dbReference>
<dbReference type="InterPro" id="IPR013087">
    <property type="entry name" value="Znf_C2H2_type"/>
</dbReference>
<evidence type="ECO:0000256" key="7">
    <source>
        <dbReference type="ARBA" id="ARBA00023125"/>
    </source>
</evidence>
<keyword evidence="9" id="KW-0539">Nucleus</keyword>
<feature type="region of interest" description="Disordered" evidence="11">
    <location>
        <begin position="1"/>
        <end position="21"/>
    </location>
</feature>
<evidence type="ECO:0000256" key="2">
    <source>
        <dbReference type="ARBA" id="ARBA00022723"/>
    </source>
</evidence>
<dbReference type="FunFam" id="3.30.160.60:FF:000902">
    <property type="entry name" value="Zinc finger protein 445"/>
    <property type="match status" value="1"/>
</dbReference>
<keyword evidence="7" id="KW-0238">DNA-binding</keyword>
<feature type="domain" description="C2H2-type" evidence="12">
    <location>
        <begin position="38"/>
        <end position="65"/>
    </location>
</feature>
<evidence type="ECO:0000256" key="10">
    <source>
        <dbReference type="PROSITE-ProRule" id="PRU00042"/>
    </source>
</evidence>
<feature type="compositionally biased region" description="Low complexity" evidence="11">
    <location>
        <begin position="208"/>
        <end position="220"/>
    </location>
</feature>
<dbReference type="Ensembl" id="ENSJJAT00000019815.1">
    <property type="protein sequence ID" value="ENSJJAP00000013325.1"/>
    <property type="gene ID" value="ENSJJAG00000016133.1"/>
</dbReference>
<dbReference type="InterPro" id="IPR036236">
    <property type="entry name" value="Znf_C2H2_sf"/>
</dbReference>
<dbReference type="Proteomes" id="UP000694385">
    <property type="component" value="Unassembled WGS sequence"/>
</dbReference>
<keyword evidence="5" id="KW-0862">Zinc</keyword>
<sequence>MTELVSSRGGSPVGDREEEGLGDEQGLVIHHPAEEQLHRCPLCGQTFSQQPSLVRHQKAHAGAGRAASFVCPECGKAFSVKHNLEVHQRTHTGERPFPCPECGRCFSLKQNLLTHRRIHSGEKPHQCAQCGRCFREPRFLLNHQRTHARMPAPHPRRPGVFGERRPYFCARCGKSSMPVYDRSPGLFVPSLPDLPASWREGHFPQYPGPSSAPKASASRAQSGGLEKAFRFMSQFAPL</sequence>
<accession>A0A8C5KSZ8</accession>
<dbReference type="GO" id="GO:0000978">
    <property type="term" value="F:RNA polymerase II cis-regulatory region sequence-specific DNA binding"/>
    <property type="evidence" value="ECO:0007669"/>
    <property type="project" value="TreeGrafter"/>
</dbReference>
<dbReference type="FunFam" id="3.30.160.60:FF:001344">
    <property type="entry name" value="Zinc finger protein 16 like"/>
    <property type="match status" value="1"/>
</dbReference>
<evidence type="ECO:0000259" key="12">
    <source>
        <dbReference type="PROSITE" id="PS50157"/>
    </source>
</evidence>
<organism evidence="13 14">
    <name type="scientific">Jaculus jaculus</name>
    <name type="common">Lesser Egyptian jerboa</name>
    <dbReference type="NCBI Taxonomy" id="51337"/>
    <lineage>
        <taxon>Eukaryota</taxon>
        <taxon>Metazoa</taxon>
        <taxon>Chordata</taxon>
        <taxon>Craniata</taxon>
        <taxon>Vertebrata</taxon>
        <taxon>Euteleostomi</taxon>
        <taxon>Mammalia</taxon>
        <taxon>Eutheria</taxon>
        <taxon>Euarchontoglires</taxon>
        <taxon>Glires</taxon>
        <taxon>Rodentia</taxon>
        <taxon>Myomorpha</taxon>
        <taxon>Dipodoidea</taxon>
        <taxon>Dipodidae</taxon>
        <taxon>Dipodinae</taxon>
        <taxon>Jaculus</taxon>
    </lineage>
</organism>
<dbReference type="PANTHER" id="PTHR23226">
    <property type="entry name" value="ZINC FINGER AND SCAN DOMAIN-CONTAINING"/>
    <property type="match status" value="1"/>
</dbReference>
<dbReference type="SMART" id="SM00355">
    <property type="entry name" value="ZnF_C2H2"/>
    <property type="match status" value="4"/>
</dbReference>
<dbReference type="PROSITE" id="PS00028">
    <property type="entry name" value="ZINC_FINGER_C2H2_1"/>
    <property type="match status" value="4"/>
</dbReference>
<feature type="domain" description="C2H2-type" evidence="12">
    <location>
        <begin position="69"/>
        <end position="96"/>
    </location>
</feature>
<keyword evidence="4 10" id="KW-0863">Zinc-finger</keyword>
<dbReference type="GO" id="GO:0005634">
    <property type="term" value="C:nucleus"/>
    <property type="evidence" value="ECO:0007669"/>
    <property type="project" value="UniProtKB-SubCell"/>
</dbReference>
<dbReference type="PROSITE" id="PS50157">
    <property type="entry name" value="ZINC_FINGER_C2H2_2"/>
    <property type="match status" value="4"/>
</dbReference>